<keyword evidence="3" id="KW-1185">Reference proteome</keyword>
<feature type="domain" description="N-acetyltransferase" evidence="1">
    <location>
        <begin position="6"/>
        <end position="169"/>
    </location>
</feature>
<evidence type="ECO:0000313" key="2">
    <source>
        <dbReference type="EMBL" id="MBS2212213.1"/>
    </source>
</evidence>
<dbReference type="CDD" id="cd04301">
    <property type="entry name" value="NAT_SF"/>
    <property type="match status" value="1"/>
</dbReference>
<dbReference type="InterPro" id="IPR000182">
    <property type="entry name" value="GNAT_dom"/>
</dbReference>
<comment type="caution">
    <text evidence="2">The sequence shown here is derived from an EMBL/GenBank/DDBJ whole genome shotgun (WGS) entry which is preliminary data.</text>
</comment>
<gene>
    <name evidence="2" type="ORF">KEM09_12415</name>
</gene>
<evidence type="ECO:0000313" key="3">
    <source>
        <dbReference type="Proteomes" id="UP000721861"/>
    </source>
</evidence>
<organism evidence="2 3">
    <name type="scientific">Carboxylicivirga mesophila</name>
    <dbReference type="NCBI Taxonomy" id="1166478"/>
    <lineage>
        <taxon>Bacteria</taxon>
        <taxon>Pseudomonadati</taxon>
        <taxon>Bacteroidota</taxon>
        <taxon>Bacteroidia</taxon>
        <taxon>Marinilabiliales</taxon>
        <taxon>Marinilabiliaceae</taxon>
        <taxon>Carboxylicivirga</taxon>
    </lineage>
</organism>
<reference evidence="2 3" key="1">
    <citation type="journal article" date="2014" name="Int. J. Syst. Evol. Microbiol.">
        <title>Carboxylicivirga gen. nov. in the family Marinilabiliaceae with two novel species, Carboxylicivirga mesophila sp. nov. and Carboxylicivirga taeanensis sp. nov., and reclassification of Cytophaga fermentans as Saccharicrinis fermentans gen. nov., comb. nov.</title>
        <authorList>
            <person name="Yang S.H."/>
            <person name="Seo H.S."/>
            <person name="Woo J.H."/>
            <person name="Oh H.M."/>
            <person name="Jang H."/>
            <person name="Lee J.H."/>
            <person name="Kim S.J."/>
            <person name="Kwon K.K."/>
        </authorList>
    </citation>
    <scope>NUCLEOTIDE SEQUENCE [LARGE SCALE GENOMIC DNA]</scope>
    <source>
        <strain evidence="2 3">JCM 18290</strain>
    </source>
</reference>
<sequence>MSKDSCHILPFTEAMLPDLLPIACQGLGEGYFVSQLKHLKEHYTLDINCVFKADKLIGFSLAYQCTIEGALCDYGLDVSSYADRDRQVYVLKSMVIEESYQRQGYGTELMKSALNKAIANQLDAIILAGWKSVEGTNIEHLMDDFGFEVICEIQDFWHAESIINQYQCPVCGCPCNCTAIIYSKDLKM</sequence>
<evidence type="ECO:0000259" key="1">
    <source>
        <dbReference type="PROSITE" id="PS51186"/>
    </source>
</evidence>
<proteinExistence type="predicted"/>
<dbReference type="EMBL" id="JAGUCN010000013">
    <property type="protein sequence ID" value="MBS2212213.1"/>
    <property type="molecule type" value="Genomic_DNA"/>
</dbReference>
<dbReference type="Gene3D" id="3.40.630.30">
    <property type="match status" value="1"/>
</dbReference>
<dbReference type="RefSeq" id="WP_212228720.1">
    <property type="nucleotide sequence ID" value="NZ_JAGUCN010000013.1"/>
</dbReference>
<dbReference type="Pfam" id="PF00583">
    <property type="entry name" value="Acetyltransf_1"/>
    <property type="match status" value="1"/>
</dbReference>
<dbReference type="InterPro" id="IPR016181">
    <property type="entry name" value="Acyl_CoA_acyltransferase"/>
</dbReference>
<accession>A0ABS5KCH3</accession>
<name>A0ABS5KCH3_9BACT</name>
<dbReference type="SUPFAM" id="SSF55729">
    <property type="entry name" value="Acyl-CoA N-acyltransferases (Nat)"/>
    <property type="match status" value="1"/>
</dbReference>
<protein>
    <submittedName>
        <fullName evidence="2">GNAT family N-acetyltransferase</fullName>
    </submittedName>
</protein>
<dbReference type="PROSITE" id="PS51186">
    <property type="entry name" value="GNAT"/>
    <property type="match status" value="1"/>
</dbReference>
<dbReference type="Proteomes" id="UP000721861">
    <property type="component" value="Unassembled WGS sequence"/>
</dbReference>